<dbReference type="InterPro" id="IPR050250">
    <property type="entry name" value="Macrolide_Exporter_MacB"/>
</dbReference>
<dbReference type="PANTHER" id="PTHR30572:SF4">
    <property type="entry name" value="ABC TRANSPORTER PERMEASE YTRF"/>
    <property type="match status" value="1"/>
</dbReference>
<feature type="transmembrane region" description="Helical" evidence="7">
    <location>
        <begin position="20"/>
        <end position="42"/>
    </location>
</feature>
<evidence type="ECO:0000256" key="3">
    <source>
        <dbReference type="ARBA" id="ARBA00022692"/>
    </source>
</evidence>
<reference evidence="9" key="1">
    <citation type="journal article" date="2022" name="Cell Host Microbe">
        <title>Colonization of the live biotherapeutic product VE303 and modulation of the microbiota and metabolites in healthy volunteers.</title>
        <authorList>
            <person name="Dsouza M."/>
            <person name="Menon R."/>
            <person name="Crossette E."/>
            <person name="Bhattarai S.K."/>
            <person name="Schneider J."/>
            <person name="Kim Y.G."/>
            <person name="Reddy S."/>
            <person name="Caballero S."/>
            <person name="Felix C."/>
            <person name="Cornacchione L."/>
            <person name="Hendrickson J."/>
            <person name="Watson A.R."/>
            <person name="Minot S.S."/>
            <person name="Greenfield N."/>
            <person name="Schopf L."/>
            <person name="Szabady R."/>
            <person name="Patarroyo J."/>
            <person name="Smith W."/>
            <person name="Harrison P."/>
            <person name="Kuijper E.J."/>
            <person name="Kelly C.P."/>
            <person name="Olle B."/>
            <person name="Bobilev D."/>
            <person name="Silber J.L."/>
            <person name="Bucci V."/>
            <person name="Roberts B."/>
            <person name="Faith J."/>
            <person name="Norman J.M."/>
        </authorList>
    </citation>
    <scope>NUCLEOTIDE SEQUENCE</scope>
    <source>
        <strain evidence="9">VE303-04</strain>
    </source>
</reference>
<evidence type="ECO:0000256" key="5">
    <source>
        <dbReference type="ARBA" id="ARBA00023136"/>
    </source>
</evidence>
<accession>A0AAW5F1T2</accession>
<dbReference type="Proteomes" id="UP001203136">
    <property type="component" value="Unassembled WGS sequence"/>
</dbReference>
<gene>
    <name evidence="9" type="ORF">K5I21_08870</name>
</gene>
<sequence length="735" mass="81630">MWKDYSVGFIRNNRASSISIMVAAFISSLFLSFLCSMFYNVWVYEVEKIVLEEGDWQGRLTGVTDAGDLLTIENFANVEKAVVNEALSGEQGIVADIYFHNVRTVYKDMPMIAKRLGLDEKAVSCHALLLSRYLIHDPQDETPPLLLTLYLVILSLVSLSLILIIHNSFAVSMNARVHQFGILSSIGATPVQIRICLMQEAAVLCALPILSGNIIGIVLSFAVKRGIEYIAAGMPGQLPIGFHYHPLVLILAVLLSVLTVLFSAWLPAGKLSRMTPLEAIRGTGVTGLRRKRHSPILSILFGTEGELAGNALKAQRKALRTSTLSLILSFMGFTMMLCFFSLTDLNTKYTYFQRYQDVWDIYITIKDTKIEDFRQSGPAQALEGMAEVRDAVAYQKAEAFIQVPKDAVSPELTALGGPAAVAGASVSESEGVWQVRAPVIVMDDAAFIRYCEDTSITPGLDGTIILNRIWDSINSVFRYRQYVPYMREDQETIVLQNSGNKDTEEIPVLGYTQVPPVLREEYADYSLVQFIPVSLWHNMEGKTGTAEADTNLRILAGKGVTLTELNLLEKQITQMLGRSYEIESENRIKARIRNDSIIDSYKLVMGAFCSLLAMIGIANVFSYTLGFMRQRRREFAQYMSVGMTPAGIRKMFYAEVLVIAGRPVLITLPLTYLFIVFTAKASYLNPAEVWPEVPAAAIAVFSLAIVSFVALAYYIGGKRVLRENLSDALRDDTMT</sequence>
<comment type="similarity">
    <text evidence="6">Belongs to the ABC-4 integral membrane protein family.</text>
</comment>
<feature type="transmembrane region" description="Helical" evidence="7">
    <location>
        <begin position="243"/>
        <end position="266"/>
    </location>
</feature>
<comment type="caution">
    <text evidence="9">The sequence shown here is derived from an EMBL/GenBank/DDBJ whole genome shotgun (WGS) entry which is preliminary data.</text>
</comment>
<feature type="transmembrane region" description="Helical" evidence="7">
    <location>
        <begin position="603"/>
        <end position="625"/>
    </location>
</feature>
<organism evidence="9 10">
    <name type="scientific">Clostridium symbiosum</name>
    <name type="common">Bacteroides symbiosus</name>
    <dbReference type="NCBI Taxonomy" id="1512"/>
    <lineage>
        <taxon>Bacteria</taxon>
        <taxon>Bacillati</taxon>
        <taxon>Bacillota</taxon>
        <taxon>Clostridia</taxon>
        <taxon>Lachnospirales</taxon>
        <taxon>Lachnospiraceae</taxon>
        <taxon>Otoolea</taxon>
    </lineage>
</organism>
<evidence type="ECO:0000256" key="1">
    <source>
        <dbReference type="ARBA" id="ARBA00004651"/>
    </source>
</evidence>
<protein>
    <submittedName>
        <fullName evidence="9">ABC transporter permease</fullName>
    </submittedName>
</protein>
<dbReference type="InterPro" id="IPR003838">
    <property type="entry name" value="ABC3_permease_C"/>
</dbReference>
<keyword evidence="2" id="KW-1003">Cell membrane</keyword>
<evidence type="ECO:0000256" key="2">
    <source>
        <dbReference type="ARBA" id="ARBA00022475"/>
    </source>
</evidence>
<keyword evidence="5 7" id="KW-0472">Membrane</keyword>
<evidence type="ECO:0000313" key="10">
    <source>
        <dbReference type="Proteomes" id="UP001203136"/>
    </source>
</evidence>
<evidence type="ECO:0000256" key="7">
    <source>
        <dbReference type="SAM" id="Phobius"/>
    </source>
</evidence>
<feature type="transmembrane region" description="Helical" evidence="7">
    <location>
        <begin position="652"/>
        <end position="675"/>
    </location>
</feature>
<evidence type="ECO:0000259" key="8">
    <source>
        <dbReference type="Pfam" id="PF02687"/>
    </source>
</evidence>
<dbReference type="PANTHER" id="PTHR30572">
    <property type="entry name" value="MEMBRANE COMPONENT OF TRANSPORTER-RELATED"/>
    <property type="match status" value="1"/>
</dbReference>
<name>A0AAW5F1T2_CLOSY</name>
<feature type="transmembrane region" description="Helical" evidence="7">
    <location>
        <begin position="695"/>
        <end position="715"/>
    </location>
</feature>
<dbReference type="GO" id="GO:0005886">
    <property type="term" value="C:plasma membrane"/>
    <property type="evidence" value="ECO:0007669"/>
    <property type="project" value="UniProtKB-SubCell"/>
</dbReference>
<dbReference type="AlphaFoldDB" id="A0AAW5F1T2"/>
<feature type="domain" description="ABC3 transporter permease C-terminal" evidence="8">
    <location>
        <begin position="152"/>
        <end position="276"/>
    </location>
</feature>
<proteinExistence type="inferred from homology"/>
<evidence type="ECO:0000256" key="4">
    <source>
        <dbReference type="ARBA" id="ARBA00022989"/>
    </source>
</evidence>
<feature type="transmembrane region" description="Helical" evidence="7">
    <location>
        <begin position="323"/>
        <end position="342"/>
    </location>
</feature>
<keyword evidence="3 7" id="KW-0812">Transmembrane</keyword>
<evidence type="ECO:0000256" key="6">
    <source>
        <dbReference type="ARBA" id="ARBA00038076"/>
    </source>
</evidence>
<dbReference type="EMBL" id="JAINVB010000001">
    <property type="protein sequence ID" value="MCK0085973.1"/>
    <property type="molecule type" value="Genomic_DNA"/>
</dbReference>
<comment type="subcellular location">
    <subcellularLocation>
        <location evidence="1">Cell membrane</location>
        <topology evidence="1">Multi-pass membrane protein</topology>
    </subcellularLocation>
</comment>
<feature type="transmembrane region" description="Helical" evidence="7">
    <location>
        <begin position="147"/>
        <end position="166"/>
    </location>
</feature>
<evidence type="ECO:0000313" key="9">
    <source>
        <dbReference type="EMBL" id="MCK0085973.1"/>
    </source>
</evidence>
<feature type="transmembrane region" description="Helical" evidence="7">
    <location>
        <begin position="201"/>
        <end position="223"/>
    </location>
</feature>
<dbReference type="Pfam" id="PF02687">
    <property type="entry name" value="FtsX"/>
    <property type="match status" value="2"/>
</dbReference>
<dbReference type="GO" id="GO:0022857">
    <property type="term" value="F:transmembrane transporter activity"/>
    <property type="evidence" value="ECO:0007669"/>
    <property type="project" value="TreeGrafter"/>
</dbReference>
<dbReference type="RefSeq" id="WP_024738193.1">
    <property type="nucleotide sequence ID" value="NZ_JAINVB010000001.1"/>
</dbReference>
<keyword evidence="4 7" id="KW-1133">Transmembrane helix</keyword>
<feature type="domain" description="ABC3 transporter permease C-terminal" evidence="8">
    <location>
        <begin position="608"/>
        <end position="724"/>
    </location>
</feature>